<dbReference type="PANTHER" id="PTHR10241:SF22">
    <property type="entry name" value="SYNTAXIN-BINDING PROTEIN 5"/>
    <property type="match status" value="1"/>
</dbReference>
<sequence>MGVLVSLPAACSLVITVQSPAPHFCNVTLGSLSAPQSCLVTGKKRLEGGFSSHPVRCAHARRCSGVSALSGEQKGSSERERERRRAAETSESGFPPHHPRLISTRVLPSPSATRTGGKMKKFNIRKVLDGLTAVSSPSPSPQLGAKENELIPETLQSEHFQLCKTVRHGFPYQPSSMAFDPVQKILAIGTQSGALRLYPFRNGNLIMSALFQLRMTESGRSRDQNGRILAKSSRRLEQREGESSLQSQASGQMRCDPKSVLLPRARFRLQKVTRQSDVEKDQRQRENAVFKL</sequence>
<gene>
    <name evidence="3" type="ORF">H4Q32_014875</name>
</gene>
<feature type="region of interest" description="Disordered" evidence="1">
    <location>
        <begin position="68"/>
        <end position="101"/>
    </location>
</feature>
<dbReference type="EMBL" id="JACTAM010000020">
    <property type="protein sequence ID" value="KAI2652048.1"/>
    <property type="molecule type" value="Genomic_DNA"/>
</dbReference>
<name>A0ABQ8LQX5_LABRO</name>
<dbReference type="InterPro" id="IPR036322">
    <property type="entry name" value="WD40_repeat_dom_sf"/>
</dbReference>
<comment type="caution">
    <text evidence="3">The sequence shown here is derived from an EMBL/GenBank/DDBJ whole genome shotgun (WGS) entry which is preliminary data.</text>
</comment>
<feature type="region of interest" description="Disordered" evidence="1">
    <location>
        <begin position="221"/>
        <end position="255"/>
    </location>
</feature>
<feature type="signal peptide" evidence="2">
    <location>
        <begin position="1"/>
        <end position="16"/>
    </location>
</feature>
<feature type="compositionally biased region" description="Basic and acidic residues" evidence="1">
    <location>
        <begin position="274"/>
        <end position="292"/>
    </location>
</feature>
<dbReference type="PANTHER" id="PTHR10241">
    <property type="entry name" value="LETHAL 2 GIANT LARVAE PROTEIN"/>
    <property type="match status" value="1"/>
</dbReference>
<organism evidence="3 4">
    <name type="scientific">Labeo rohita</name>
    <name type="common">Indian major carp</name>
    <name type="synonym">Cyprinus rohita</name>
    <dbReference type="NCBI Taxonomy" id="84645"/>
    <lineage>
        <taxon>Eukaryota</taxon>
        <taxon>Metazoa</taxon>
        <taxon>Chordata</taxon>
        <taxon>Craniata</taxon>
        <taxon>Vertebrata</taxon>
        <taxon>Euteleostomi</taxon>
        <taxon>Actinopterygii</taxon>
        <taxon>Neopterygii</taxon>
        <taxon>Teleostei</taxon>
        <taxon>Ostariophysi</taxon>
        <taxon>Cypriniformes</taxon>
        <taxon>Cyprinidae</taxon>
        <taxon>Labeoninae</taxon>
        <taxon>Labeonini</taxon>
        <taxon>Labeo</taxon>
    </lineage>
</organism>
<dbReference type="SUPFAM" id="SSF50978">
    <property type="entry name" value="WD40 repeat-like"/>
    <property type="match status" value="1"/>
</dbReference>
<feature type="chain" id="PRO_5045042263" evidence="2">
    <location>
        <begin position="17"/>
        <end position="292"/>
    </location>
</feature>
<evidence type="ECO:0000313" key="4">
    <source>
        <dbReference type="Proteomes" id="UP000830375"/>
    </source>
</evidence>
<dbReference type="Proteomes" id="UP000830375">
    <property type="component" value="Unassembled WGS sequence"/>
</dbReference>
<protein>
    <submittedName>
        <fullName evidence="3">Syntaxin-binding protein 5</fullName>
    </submittedName>
</protein>
<keyword evidence="2" id="KW-0732">Signal</keyword>
<proteinExistence type="predicted"/>
<evidence type="ECO:0000256" key="1">
    <source>
        <dbReference type="SAM" id="MobiDB-lite"/>
    </source>
</evidence>
<accession>A0ABQ8LQX5</accession>
<reference evidence="3 4" key="1">
    <citation type="submission" date="2022-01" db="EMBL/GenBank/DDBJ databases">
        <title>A high-quality chromosome-level genome assembly of rohu carp, Labeo rohita.</title>
        <authorList>
            <person name="Arick M.A. II"/>
            <person name="Hsu C.-Y."/>
            <person name="Magbanua Z."/>
            <person name="Pechanova O."/>
            <person name="Grover C."/>
            <person name="Miller E."/>
            <person name="Thrash A."/>
            <person name="Ezzel L."/>
            <person name="Alam S."/>
            <person name="Benzie J."/>
            <person name="Hamilton M."/>
            <person name="Karsi A."/>
            <person name="Lawrence M.L."/>
            <person name="Peterson D.G."/>
        </authorList>
    </citation>
    <scope>NUCLEOTIDE SEQUENCE [LARGE SCALE GENOMIC DNA]</scope>
    <source>
        <strain evidence="4">BAU-BD-2019</strain>
        <tissue evidence="3">Blood</tissue>
    </source>
</reference>
<evidence type="ECO:0000256" key="2">
    <source>
        <dbReference type="SAM" id="SignalP"/>
    </source>
</evidence>
<feature type="region of interest" description="Disordered" evidence="1">
    <location>
        <begin position="273"/>
        <end position="292"/>
    </location>
</feature>
<keyword evidence="4" id="KW-1185">Reference proteome</keyword>
<feature type="compositionally biased region" description="Basic and acidic residues" evidence="1">
    <location>
        <begin position="75"/>
        <end position="88"/>
    </location>
</feature>
<evidence type="ECO:0000313" key="3">
    <source>
        <dbReference type="EMBL" id="KAI2652048.1"/>
    </source>
</evidence>